<dbReference type="InterPro" id="IPR027417">
    <property type="entry name" value="P-loop_NTPase"/>
</dbReference>
<dbReference type="PANTHER" id="PTHR30448:SF0">
    <property type="entry name" value="RNASE ADAPTER PROTEIN RAPZ"/>
    <property type="match status" value="1"/>
</dbReference>
<dbReference type="HAMAP" id="MF_00636">
    <property type="entry name" value="RapZ_like"/>
    <property type="match status" value="1"/>
</dbReference>
<dbReference type="GO" id="GO:0005525">
    <property type="term" value="F:GTP binding"/>
    <property type="evidence" value="ECO:0007669"/>
    <property type="project" value="UniProtKB-UniRule"/>
</dbReference>
<dbReference type="InterPro" id="IPR053930">
    <property type="entry name" value="RapZ-like_N"/>
</dbReference>
<dbReference type="InterPro" id="IPR053931">
    <property type="entry name" value="RapZ_C"/>
</dbReference>
<dbReference type="AlphaFoldDB" id="A0A942UVX7"/>
<feature type="domain" description="RapZ-like N-terminal" evidence="5">
    <location>
        <begin position="1"/>
        <end position="155"/>
    </location>
</feature>
<dbReference type="NCBIfam" id="NF003828">
    <property type="entry name" value="PRK05416.1"/>
    <property type="match status" value="1"/>
</dbReference>
<name>A0A942UVX7_9FIRM</name>
<organism evidence="7 8">
    <name type="scientific">Anaeromonas frigoriresistens</name>
    <dbReference type="NCBI Taxonomy" id="2683708"/>
    <lineage>
        <taxon>Bacteria</taxon>
        <taxon>Bacillati</taxon>
        <taxon>Bacillota</taxon>
        <taxon>Tissierellia</taxon>
        <taxon>Tissierellales</taxon>
        <taxon>Thermohalobacteraceae</taxon>
        <taxon>Anaeromonas</taxon>
    </lineage>
</organism>
<dbReference type="Proteomes" id="UP000724672">
    <property type="component" value="Unassembled WGS sequence"/>
</dbReference>
<keyword evidence="3 4" id="KW-0342">GTP-binding</keyword>
<dbReference type="Pfam" id="PF22740">
    <property type="entry name" value="PapZ_C"/>
    <property type="match status" value="1"/>
</dbReference>
<dbReference type="PIRSF" id="PIRSF005052">
    <property type="entry name" value="P-loopkin"/>
    <property type="match status" value="1"/>
</dbReference>
<feature type="binding site" evidence="4">
    <location>
        <begin position="8"/>
        <end position="15"/>
    </location>
    <ligand>
        <name>ATP</name>
        <dbReference type="ChEBI" id="CHEBI:30616"/>
    </ligand>
</feature>
<dbReference type="Pfam" id="PF03668">
    <property type="entry name" value="RapZ-like_N"/>
    <property type="match status" value="1"/>
</dbReference>
<feature type="binding site" evidence="4">
    <location>
        <begin position="59"/>
        <end position="62"/>
    </location>
    <ligand>
        <name>GTP</name>
        <dbReference type="ChEBI" id="CHEBI:37565"/>
    </ligand>
</feature>
<dbReference type="InterPro" id="IPR005337">
    <property type="entry name" value="RapZ-like"/>
</dbReference>
<keyword evidence="1 4" id="KW-0547">Nucleotide-binding</keyword>
<feature type="domain" description="RapZ C-terminal" evidence="6">
    <location>
        <begin position="164"/>
        <end position="282"/>
    </location>
</feature>
<evidence type="ECO:0000256" key="2">
    <source>
        <dbReference type="ARBA" id="ARBA00022840"/>
    </source>
</evidence>
<dbReference type="GO" id="GO:0005524">
    <property type="term" value="F:ATP binding"/>
    <property type="evidence" value="ECO:0007669"/>
    <property type="project" value="UniProtKB-UniRule"/>
</dbReference>
<evidence type="ECO:0000313" key="8">
    <source>
        <dbReference type="Proteomes" id="UP000724672"/>
    </source>
</evidence>
<evidence type="ECO:0000259" key="5">
    <source>
        <dbReference type="Pfam" id="PF03668"/>
    </source>
</evidence>
<evidence type="ECO:0000259" key="6">
    <source>
        <dbReference type="Pfam" id="PF22740"/>
    </source>
</evidence>
<protein>
    <submittedName>
        <fullName evidence="7">RNase adapter RapZ</fullName>
    </submittedName>
</protein>
<comment type="caution">
    <text evidence="7">The sequence shown here is derived from an EMBL/GenBank/DDBJ whole genome shotgun (WGS) entry which is preliminary data.</text>
</comment>
<dbReference type="RefSeq" id="WP_203365337.1">
    <property type="nucleotide sequence ID" value="NZ_WSFT01000016.1"/>
</dbReference>
<proteinExistence type="inferred from homology"/>
<keyword evidence="8" id="KW-1185">Reference proteome</keyword>
<dbReference type="Gene3D" id="3.40.50.300">
    <property type="entry name" value="P-loop containing nucleotide triphosphate hydrolases"/>
    <property type="match status" value="1"/>
</dbReference>
<gene>
    <name evidence="7" type="primary">rapZ</name>
    <name evidence="7" type="ORF">GOQ27_02970</name>
</gene>
<evidence type="ECO:0000256" key="4">
    <source>
        <dbReference type="HAMAP-Rule" id="MF_00636"/>
    </source>
</evidence>
<dbReference type="EMBL" id="WSFT01000016">
    <property type="protein sequence ID" value="MBS4537406.1"/>
    <property type="molecule type" value="Genomic_DNA"/>
</dbReference>
<evidence type="ECO:0000256" key="3">
    <source>
        <dbReference type="ARBA" id="ARBA00023134"/>
    </source>
</evidence>
<dbReference type="SUPFAM" id="SSF52540">
    <property type="entry name" value="P-loop containing nucleoside triphosphate hydrolases"/>
    <property type="match status" value="1"/>
</dbReference>
<evidence type="ECO:0000256" key="1">
    <source>
        <dbReference type="ARBA" id="ARBA00022741"/>
    </source>
</evidence>
<reference evidence="7" key="1">
    <citation type="submission" date="2019-12" db="EMBL/GenBank/DDBJ databases">
        <title>Clostridiaceae gen. nov. sp. nov., isolated from sediment in Xinjiang, China.</title>
        <authorList>
            <person name="Zhang R."/>
        </authorList>
    </citation>
    <scope>NUCLEOTIDE SEQUENCE</scope>
    <source>
        <strain evidence="7">D2Q-11</strain>
    </source>
</reference>
<keyword evidence="2 4" id="KW-0067">ATP-binding</keyword>
<sequence>MEFVIVTGLSGAGKSQAIKVMEDIGFYCMDNLPPSLLPKFAELCYQSMGKVKRVALVVDIRGGEFFDDLFENLSKLKDYGYNYKIMFLDASNEVLIKRYKELRRPHPLSPDGQIIDGISKERDILTEIRQKSDYLIDTTNYTIGNLKEKIKSLFLEGEKKDNFTISVVSFGFKHGIPLDADLVFDVRFLPNPHYIDELREFTGNDKRVRDYVMNWDQSKEFLNKLNDMISFLIPFYIKEGKSQLIVAIGCTGGKHRSVTIANELFHYLKNNKFKGMIKHRDSNINIKKGSNEN</sequence>
<accession>A0A942UVX7</accession>
<evidence type="ECO:0000313" key="7">
    <source>
        <dbReference type="EMBL" id="MBS4537406.1"/>
    </source>
</evidence>
<dbReference type="PANTHER" id="PTHR30448">
    <property type="entry name" value="RNASE ADAPTER PROTEIN RAPZ"/>
    <property type="match status" value="1"/>
</dbReference>